<dbReference type="EMBL" id="CM042019">
    <property type="protein sequence ID" value="KAI3824256.1"/>
    <property type="molecule type" value="Genomic_DNA"/>
</dbReference>
<evidence type="ECO:0000313" key="1">
    <source>
        <dbReference type="EMBL" id="KAI3824256.1"/>
    </source>
</evidence>
<dbReference type="Proteomes" id="UP001056120">
    <property type="component" value="Linkage Group LG02"/>
</dbReference>
<comment type="caution">
    <text evidence="1">The sequence shown here is derived from an EMBL/GenBank/DDBJ whole genome shotgun (WGS) entry which is preliminary data.</text>
</comment>
<proteinExistence type="predicted"/>
<name>A0ACB9JW43_9ASTR</name>
<sequence>MTGMYASNTNVLGFCHASPLKFADFSFNYLVGNIPKCLEYLPRTGFQGNCIMYKDITPRAPEQFSVASPAKPL</sequence>
<reference evidence="1 2" key="2">
    <citation type="journal article" date="2022" name="Mol. Ecol. Resour.">
        <title>The genomes of chicory, endive, great burdock and yacon provide insights into Asteraceae paleo-polyploidization history and plant inulin production.</title>
        <authorList>
            <person name="Fan W."/>
            <person name="Wang S."/>
            <person name="Wang H."/>
            <person name="Wang A."/>
            <person name="Jiang F."/>
            <person name="Liu H."/>
            <person name="Zhao H."/>
            <person name="Xu D."/>
            <person name="Zhang Y."/>
        </authorList>
    </citation>
    <scope>NUCLEOTIDE SEQUENCE [LARGE SCALE GENOMIC DNA]</scope>
    <source>
        <strain evidence="2">cv. Yunnan</strain>
        <tissue evidence="1">Leaves</tissue>
    </source>
</reference>
<keyword evidence="2" id="KW-1185">Reference proteome</keyword>
<gene>
    <name evidence="1" type="ORF">L1987_05707</name>
</gene>
<protein>
    <submittedName>
        <fullName evidence="1">Uncharacterized protein</fullName>
    </submittedName>
</protein>
<organism evidence="1 2">
    <name type="scientific">Smallanthus sonchifolius</name>
    <dbReference type="NCBI Taxonomy" id="185202"/>
    <lineage>
        <taxon>Eukaryota</taxon>
        <taxon>Viridiplantae</taxon>
        <taxon>Streptophyta</taxon>
        <taxon>Embryophyta</taxon>
        <taxon>Tracheophyta</taxon>
        <taxon>Spermatophyta</taxon>
        <taxon>Magnoliopsida</taxon>
        <taxon>eudicotyledons</taxon>
        <taxon>Gunneridae</taxon>
        <taxon>Pentapetalae</taxon>
        <taxon>asterids</taxon>
        <taxon>campanulids</taxon>
        <taxon>Asterales</taxon>
        <taxon>Asteraceae</taxon>
        <taxon>Asteroideae</taxon>
        <taxon>Heliantheae alliance</taxon>
        <taxon>Millerieae</taxon>
        <taxon>Smallanthus</taxon>
    </lineage>
</organism>
<evidence type="ECO:0000313" key="2">
    <source>
        <dbReference type="Proteomes" id="UP001056120"/>
    </source>
</evidence>
<accession>A0ACB9JW43</accession>
<reference evidence="2" key="1">
    <citation type="journal article" date="2022" name="Mol. Ecol. Resour.">
        <title>The genomes of chicory, endive, great burdock and yacon provide insights into Asteraceae palaeo-polyploidization history and plant inulin production.</title>
        <authorList>
            <person name="Fan W."/>
            <person name="Wang S."/>
            <person name="Wang H."/>
            <person name="Wang A."/>
            <person name="Jiang F."/>
            <person name="Liu H."/>
            <person name="Zhao H."/>
            <person name="Xu D."/>
            <person name="Zhang Y."/>
        </authorList>
    </citation>
    <scope>NUCLEOTIDE SEQUENCE [LARGE SCALE GENOMIC DNA]</scope>
    <source>
        <strain evidence="2">cv. Yunnan</strain>
    </source>
</reference>